<evidence type="ECO:0008006" key="4">
    <source>
        <dbReference type="Google" id="ProtNLM"/>
    </source>
</evidence>
<organism evidence="2 3">
    <name type="scientific">Vibrio comitans NBRC 102076</name>
    <dbReference type="NCBI Taxonomy" id="1219078"/>
    <lineage>
        <taxon>Bacteria</taxon>
        <taxon>Pseudomonadati</taxon>
        <taxon>Pseudomonadota</taxon>
        <taxon>Gammaproteobacteria</taxon>
        <taxon>Vibrionales</taxon>
        <taxon>Vibrionaceae</taxon>
        <taxon>Vibrio</taxon>
    </lineage>
</organism>
<name>A0A4Y3IK82_9VIBR</name>
<feature type="transmembrane region" description="Helical" evidence="1">
    <location>
        <begin position="6"/>
        <end position="26"/>
    </location>
</feature>
<keyword evidence="1" id="KW-0472">Membrane</keyword>
<sequence length="112" mass="12807">MEKSEYGKWIHTVFTGASFAYFLAAIDKVELISSNQTLVTATMLYAVALLLNSVWAVSYYVFEEESKKEIIGNLLSKYWFLRRFNSLSQWSFVFATIALVFSVLEPIVETAL</sequence>
<protein>
    <recommendedName>
        <fullName evidence="4">Transporter</fullName>
    </recommendedName>
</protein>
<reference evidence="2 3" key="1">
    <citation type="submission" date="2019-06" db="EMBL/GenBank/DDBJ databases">
        <title>Whole genome shotgun sequence of Vibrio comitans NBRC 102076.</title>
        <authorList>
            <person name="Hosoyama A."/>
            <person name="Uohara A."/>
            <person name="Ohji S."/>
            <person name="Ichikawa N."/>
        </authorList>
    </citation>
    <scope>NUCLEOTIDE SEQUENCE [LARGE SCALE GENOMIC DNA]</scope>
    <source>
        <strain evidence="2 3">NBRC 102076</strain>
    </source>
</reference>
<keyword evidence="1" id="KW-0812">Transmembrane</keyword>
<keyword evidence="1" id="KW-1133">Transmembrane helix</keyword>
<dbReference type="OrthoDB" id="5918871at2"/>
<proteinExistence type="predicted"/>
<dbReference type="RefSeq" id="WP_141268740.1">
    <property type="nucleotide sequence ID" value="NZ_BJLH01000001.1"/>
</dbReference>
<dbReference type="Proteomes" id="UP000318242">
    <property type="component" value="Unassembled WGS sequence"/>
</dbReference>
<accession>A0A4Y3IK82</accession>
<evidence type="ECO:0000313" key="2">
    <source>
        <dbReference type="EMBL" id="GEA59160.1"/>
    </source>
</evidence>
<evidence type="ECO:0000256" key="1">
    <source>
        <dbReference type="SAM" id="Phobius"/>
    </source>
</evidence>
<feature type="transmembrane region" description="Helical" evidence="1">
    <location>
        <begin position="87"/>
        <end position="108"/>
    </location>
</feature>
<feature type="transmembrane region" description="Helical" evidence="1">
    <location>
        <begin position="38"/>
        <end position="62"/>
    </location>
</feature>
<gene>
    <name evidence="2" type="ORF">VCO01S_03530</name>
</gene>
<evidence type="ECO:0000313" key="3">
    <source>
        <dbReference type="Proteomes" id="UP000318242"/>
    </source>
</evidence>
<comment type="caution">
    <text evidence="2">The sequence shown here is derived from an EMBL/GenBank/DDBJ whole genome shotgun (WGS) entry which is preliminary data.</text>
</comment>
<dbReference type="EMBL" id="BJLH01000001">
    <property type="protein sequence ID" value="GEA59160.1"/>
    <property type="molecule type" value="Genomic_DNA"/>
</dbReference>
<dbReference type="AlphaFoldDB" id="A0A4Y3IK82"/>
<keyword evidence="3" id="KW-1185">Reference proteome</keyword>